<dbReference type="InterPro" id="IPR009057">
    <property type="entry name" value="Homeodomain-like_sf"/>
</dbReference>
<keyword evidence="1" id="KW-0805">Transcription regulation</keyword>
<evidence type="ECO:0000313" key="6">
    <source>
        <dbReference type="Proteomes" id="UP000823935"/>
    </source>
</evidence>
<evidence type="ECO:0000256" key="2">
    <source>
        <dbReference type="ARBA" id="ARBA00023125"/>
    </source>
</evidence>
<keyword evidence="3" id="KW-0804">Transcription</keyword>
<dbReference type="InterPro" id="IPR020449">
    <property type="entry name" value="Tscrpt_reg_AraC-type_HTH"/>
</dbReference>
<reference evidence="5" key="1">
    <citation type="submission" date="2020-10" db="EMBL/GenBank/DDBJ databases">
        <authorList>
            <person name="Gilroy R."/>
        </authorList>
    </citation>
    <scope>NUCLEOTIDE SEQUENCE</scope>
    <source>
        <strain evidence="5">CHK190-19873</strain>
    </source>
</reference>
<dbReference type="Pfam" id="PF12833">
    <property type="entry name" value="HTH_18"/>
    <property type="match status" value="1"/>
</dbReference>
<proteinExistence type="predicted"/>
<evidence type="ECO:0000256" key="3">
    <source>
        <dbReference type="ARBA" id="ARBA00023163"/>
    </source>
</evidence>
<evidence type="ECO:0000256" key="1">
    <source>
        <dbReference type="ARBA" id="ARBA00023015"/>
    </source>
</evidence>
<sequence>MLEISVPYCSKYIKETTSYSVQHISSLLGYENPENFIRAFKKEYGVSPSQFRGR</sequence>
<dbReference type="Gene3D" id="1.10.10.60">
    <property type="entry name" value="Homeodomain-like"/>
    <property type="match status" value="1"/>
</dbReference>
<evidence type="ECO:0000259" key="4">
    <source>
        <dbReference type="PROSITE" id="PS01124"/>
    </source>
</evidence>
<dbReference type="Proteomes" id="UP000823935">
    <property type="component" value="Unassembled WGS sequence"/>
</dbReference>
<name>A0A9D1ERG5_9FIRM</name>
<dbReference type="PRINTS" id="PR00032">
    <property type="entry name" value="HTHARAC"/>
</dbReference>
<reference evidence="5" key="2">
    <citation type="journal article" date="2021" name="PeerJ">
        <title>Extensive microbial diversity within the chicken gut microbiome revealed by metagenomics and culture.</title>
        <authorList>
            <person name="Gilroy R."/>
            <person name="Ravi A."/>
            <person name="Getino M."/>
            <person name="Pursley I."/>
            <person name="Horton D.L."/>
            <person name="Alikhan N.F."/>
            <person name="Baker D."/>
            <person name="Gharbi K."/>
            <person name="Hall N."/>
            <person name="Watson M."/>
            <person name="Adriaenssens E.M."/>
            <person name="Foster-Nyarko E."/>
            <person name="Jarju S."/>
            <person name="Secka A."/>
            <person name="Antonio M."/>
            <person name="Oren A."/>
            <person name="Chaudhuri R.R."/>
            <person name="La Ragione R."/>
            <person name="Hildebrand F."/>
            <person name="Pallen M.J."/>
        </authorList>
    </citation>
    <scope>NUCLEOTIDE SEQUENCE</scope>
    <source>
        <strain evidence="5">CHK190-19873</strain>
    </source>
</reference>
<keyword evidence="2" id="KW-0238">DNA-binding</keyword>
<dbReference type="PANTHER" id="PTHR43280">
    <property type="entry name" value="ARAC-FAMILY TRANSCRIPTIONAL REGULATOR"/>
    <property type="match status" value="1"/>
</dbReference>
<dbReference type="InterPro" id="IPR018060">
    <property type="entry name" value="HTH_AraC"/>
</dbReference>
<organism evidence="5 6">
    <name type="scientific">Candidatus Limivivens intestinipullorum</name>
    <dbReference type="NCBI Taxonomy" id="2840858"/>
    <lineage>
        <taxon>Bacteria</taxon>
        <taxon>Bacillati</taxon>
        <taxon>Bacillota</taxon>
        <taxon>Clostridia</taxon>
        <taxon>Lachnospirales</taxon>
        <taxon>Lachnospiraceae</taxon>
        <taxon>Lachnospiraceae incertae sedis</taxon>
        <taxon>Candidatus Limivivens</taxon>
    </lineage>
</organism>
<accession>A0A9D1ERG5</accession>
<feature type="domain" description="HTH araC/xylS-type" evidence="4">
    <location>
        <begin position="1"/>
        <end position="54"/>
    </location>
</feature>
<evidence type="ECO:0000313" key="5">
    <source>
        <dbReference type="EMBL" id="HIS30396.1"/>
    </source>
</evidence>
<comment type="caution">
    <text evidence="5">The sequence shown here is derived from an EMBL/GenBank/DDBJ whole genome shotgun (WGS) entry which is preliminary data.</text>
</comment>
<dbReference type="PANTHER" id="PTHR43280:SF2">
    <property type="entry name" value="HTH-TYPE TRANSCRIPTIONAL REGULATOR EXSA"/>
    <property type="match status" value="1"/>
</dbReference>
<dbReference type="GO" id="GO:0003700">
    <property type="term" value="F:DNA-binding transcription factor activity"/>
    <property type="evidence" value="ECO:0007669"/>
    <property type="project" value="InterPro"/>
</dbReference>
<dbReference type="SUPFAM" id="SSF46689">
    <property type="entry name" value="Homeodomain-like"/>
    <property type="match status" value="1"/>
</dbReference>
<dbReference type="AlphaFoldDB" id="A0A9D1ERG5"/>
<gene>
    <name evidence="5" type="ORF">IAB44_02440</name>
</gene>
<dbReference type="GO" id="GO:0043565">
    <property type="term" value="F:sequence-specific DNA binding"/>
    <property type="evidence" value="ECO:0007669"/>
    <property type="project" value="InterPro"/>
</dbReference>
<dbReference type="EMBL" id="DVIQ01000014">
    <property type="protein sequence ID" value="HIS30396.1"/>
    <property type="molecule type" value="Genomic_DNA"/>
</dbReference>
<dbReference type="PROSITE" id="PS01124">
    <property type="entry name" value="HTH_ARAC_FAMILY_2"/>
    <property type="match status" value="1"/>
</dbReference>
<protein>
    <submittedName>
        <fullName evidence="5">AraC family transcriptional regulator</fullName>
    </submittedName>
</protein>